<dbReference type="EMBL" id="JADNRY010000602">
    <property type="protein sequence ID" value="KAF9036544.1"/>
    <property type="molecule type" value="Genomic_DNA"/>
</dbReference>
<dbReference type="Pfam" id="PF02902">
    <property type="entry name" value="Peptidase_C48"/>
    <property type="match status" value="1"/>
</dbReference>
<accession>A0A9P5TWH3</accession>
<evidence type="ECO:0000256" key="2">
    <source>
        <dbReference type="ARBA" id="ARBA00022670"/>
    </source>
</evidence>
<dbReference type="InterPro" id="IPR038765">
    <property type="entry name" value="Papain-like_cys_pep_sf"/>
</dbReference>
<evidence type="ECO:0000313" key="6">
    <source>
        <dbReference type="Proteomes" id="UP000772434"/>
    </source>
</evidence>
<protein>
    <recommendedName>
        <fullName evidence="4">Ubiquitin-like protease family profile domain-containing protein</fullName>
    </recommendedName>
</protein>
<dbReference type="GO" id="GO:0008234">
    <property type="term" value="F:cysteine-type peptidase activity"/>
    <property type="evidence" value="ECO:0007669"/>
    <property type="project" value="InterPro"/>
</dbReference>
<reference evidence="5" key="1">
    <citation type="submission" date="2020-11" db="EMBL/GenBank/DDBJ databases">
        <authorList>
            <consortium name="DOE Joint Genome Institute"/>
            <person name="Ahrendt S."/>
            <person name="Riley R."/>
            <person name="Andreopoulos W."/>
            <person name="Labutti K."/>
            <person name="Pangilinan J."/>
            <person name="Ruiz-Duenas F.J."/>
            <person name="Barrasa J.M."/>
            <person name="Sanchez-Garcia M."/>
            <person name="Camarero S."/>
            <person name="Miyauchi S."/>
            <person name="Serrano A."/>
            <person name="Linde D."/>
            <person name="Babiker R."/>
            <person name="Drula E."/>
            <person name="Ayuso-Fernandez I."/>
            <person name="Pacheco R."/>
            <person name="Padilla G."/>
            <person name="Ferreira P."/>
            <person name="Barriuso J."/>
            <person name="Kellner H."/>
            <person name="Castanera R."/>
            <person name="Alfaro M."/>
            <person name="Ramirez L."/>
            <person name="Pisabarro A.G."/>
            <person name="Kuo A."/>
            <person name="Tritt A."/>
            <person name="Lipzen A."/>
            <person name="He G."/>
            <person name="Yan M."/>
            <person name="Ng V."/>
            <person name="Cullen D."/>
            <person name="Martin F."/>
            <person name="Rosso M.-N."/>
            <person name="Henrissat B."/>
            <person name="Hibbett D."/>
            <person name="Martinez A.T."/>
            <person name="Grigoriev I.V."/>
        </authorList>
    </citation>
    <scope>NUCLEOTIDE SEQUENCE</scope>
    <source>
        <strain evidence="5">AH 40177</strain>
    </source>
</reference>
<evidence type="ECO:0000259" key="4">
    <source>
        <dbReference type="PROSITE" id="PS50600"/>
    </source>
</evidence>
<dbReference type="GO" id="GO:0006508">
    <property type="term" value="P:proteolysis"/>
    <property type="evidence" value="ECO:0007669"/>
    <property type="project" value="UniProtKB-KW"/>
</dbReference>
<organism evidence="5 6">
    <name type="scientific">Rhodocollybia butyracea</name>
    <dbReference type="NCBI Taxonomy" id="206335"/>
    <lineage>
        <taxon>Eukaryota</taxon>
        <taxon>Fungi</taxon>
        <taxon>Dikarya</taxon>
        <taxon>Basidiomycota</taxon>
        <taxon>Agaricomycotina</taxon>
        <taxon>Agaricomycetes</taxon>
        <taxon>Agaricomycetidae</taxon>
        <taxon>Agaricales</taxon>
        <taxon>Marasmiineae</taxon>
        <taxon>Omphalotaceae</taxon>
        <taxon>Rhodocollybia</taxon>
    </lineage>
</organism>
<dbReference type="GO" id="GO:0019783">
    <property type="term" value="F:ubiquitin-like protein peptidase activity"/>
    <property type="evidence" value="ECO:0007669"/>
    <property type="project" value="UniProtKB-ARBA"/>
</dbReference>
<dbReference type="PROSITE" id="PS50600">
    <property type="entry name" value="ULP_PROTEASE"/>
    <property type="match status" value="1"/>
</dbReference>
<evidence type="ECO:0000256" key="1">
    <source>
        <dbReference type="ARBA" id="ARBA00005234"/>
    </source>
</evidence>
<name>A0A9P5TWH3_9AGAR</name>
<dbReference type="InterPro" id="IPR003653">
    <property type="entry name" value="Peptidase_C48_C"/>
</dbReference>
<comment type="similarity">
    <text evidence="1">Belongs to the peptidase C48 family.</text>
</comment>
<gene>
    <name evidence="5" type="ORF">BDP27DRAFT_1245295</name>
</gene>
<evidence type="ECO:0000256" key="3">
    <source>
        <dbReference type="ARBA" id="ARBA00022801"/>
    </source>
</evidence>
<dbReference type="AlphaFoldDB" id="A0A9P5TWH3"/>
<proteinExistence type="inferred from homology"/>
<feature type="domain" description="Ubiquitin-like protease family profile" evidence="4">
    <location>
        <begin position="1"/>
        <end position="83"/>
    </location>
</feature>
<keyword evidence="2" id="KW-0645">Protease</keyword>
<dbReference type="OrthoDB" id="442460at2759"/>
<dbReference type="SUPFAM" id="SSF54001">
    <property type="entry name" value="Cysteine proteinases"/>
    <property type="match status" value="1"/>
</dbReference>
<dbReference type="Proteomes" id="UP000772434">
    <property type="component" value="Unassembled WGS sequence"/>
</dbReference>
<evidence type="ECO:0000313" key="5">
    <source>
        <dbReference type="EMBL" id="KAF9036544.1"/>
    </source>
</evidence>
<keyword evidence="3" id="KW-0378">Hydrolase</keyword>
<sequence length="83" mass="10273">MRLTKSDLDRISTRWLNDNLVEFLLKLWHYELSCDKLQLANQIHIFNPFLYQKLSTEYQNTPRWDRKVDIFKMKFLIVPINEW</sequence>
<dbReference type="Gene3D" id="3.40.395.10">
    <property type="entry name" value="Adenoviral Proteinase, Chain A"/>
    <property type="match status" value="1"/>
</dbReference>
<keyword evidence="6" id="KW-1185">Reference proteome</keyword>
<comment type="caution">
    <text evidence="5">The sequence shown here is derived from an EMBL/GenBank/DDBJ whole genome shotgun (WGS) entry which is preliminary data.</text>
</comment>